<dbReference type="PROSITE" id="PS50110">
    <property type="entry name" value="RESPONSE_REGULATORY"/>
    <property type="match status" value="1"/>
</dbReference>
<dbReference type="InterPro" id="IPR036890">
    <property type="entry name" value="HATPase_C_sf"/>
</dbReference>
<evidence type="ECO:0000313" key="12">
    <source>
        <dbReference type="Proteomes" id="UP000198623"/>
    </source>
</evidence>
<reference evidence="12" key="1">
    <citation type="submission" date="2016-10" db="EMBL/GenBank/DDBJ databases">
        <authorList>
            <person name="Varghese N."/>
            <person name="Submissions S."/>
        </authorList>
    </citation>
    <scope>NUCLEOTIDE SEQUENCE [LARGE SCALE GENOMIC DNA]</scope>
    <source>
        <strain evidence="12">CGMCC 1.10971</strain>
    </source>
</reference>
<dbReference type="GO" id="GO:0009927">
    <property type="term" value="F:histidine phosphotransfer kinase activity"/>
    <property type="evidence" value="ECO:0007669"/>
    <property type="project" value="TreeGrafter"/>
</dbReference>
<comment type="catalytic activity">
    <reaction evidence="1">
        <text>ATP + protein L-histidine = ADP + protein N-phospho-L-histidine.</text>
        <dbReference type="EC" id="2.7.13.3"/>
    </reaction>
</comment>
<dbReference type="InterPro" id="IPR011006">
    <property type="entry name" value="CheY-like_superfamily"/>
</dbReference>
<evidence type="ECO:0000256" key="4">
    <source>
        <dbReference type="ARBA" id="ARBA00022679"/>
    </source>
</evidence>
<dbReference type="SUPFAM" id="SSF55874">
    <property type="entry name" value="ATPase domain of HSP90 chaperone/DNA topoisomerase II/histidine kinase"/>
    <property type="match status" value="1"/>
</dbReference>
<dbReference type="Gene3D" id="3.40.50.2300">
    <property type="match status" value="1"/>
</dbReference>
<keyword evidence="5" id="KW-0418">Kinase</keyword>
<dbReference type="InterPro" id="IPR004358">
    <property type="entry name" value="Sig_transdc_His_kin-like_C"/>
</dbReference>
<evidence type="ECO:0000259" key="7">
    <source>
        <dbReference type="PROSITE" id="PS50109"/>
    </source>
</evidence>
<dbReference type="SMART" id="SM00387">
    <property type="entry name" value="HATPase_c"/>
    <property type="match status" value="1"/>
</dbReference>
<evidence type="ECO:0000259" key="9">
    <source>
        <dbReference type="PROSITE" id="PS50112"/>
    </source>
</evidence>
<dbReference type="Gene3D" id="3.30.565.10">
    <property type="entry name" value="Histidine kinase-like ATPase, C-terminal domain"/>
    <property type="match status" value="1"/>
</dbReference>
<dbReference type="CDD" id="cd00130">
    <property type="entry name" value="PAS"/>
    <property type="match status" value="1"/>
</dbReference>
<evidence type="ECO:0000256" key="6">
    <source>
        <dbReference type="PROSITE-ProRule" id="PRU00169"/>
    </source>
</evidence>
<feature type="domain" description="Histidine kinase" evidence="7">
    <location>
        <begin position="223"/>
        <end position="436"/>
    </location>
</feature>
<keyword evidence="3 6" id="KW-0597">Phosphoprotein</keyword>
<sequence length="579" mass="65101">MKKPSERNNATFEDLIGLGDHSARKNYYPELTQKLDELDVERNRYKWLFDNALHGIFQADLSGRFRAANPAMASLCGYSSASDLVEQITAIDQQLFVDAQDYRTLLMRLSQDGKVHRYETRLLKADGCFIFVSMNALLKRDADDVTLEVFVQDISERVSDQARLKKLNEELEERVTERTYALATVNHKLWDEIRVRETTQQELLVAKEQAEDANTSKDKYLAAASHDLLQPMNAARLLVSTLRERKLAVADAQLVERIHVALEGAEELLTDLLDISKLDQNAVQSDPCAFHLSQLLNALETEFQPLAERAGLILKIRKTDQMVFSDARLLMRVLRNFVSNALRYTNQGGVLVGCRVRGEYLYLQVWDSGEGIPQKSIVDIFSEFNQLEQHRNGMRTGVGLGLAIVDRVARVLGHPITVRSRVDKGSVFTVQVPLLTSDMVAPRPVARTTSVSGFSSEVVLVVDNDQNILLSMDVLLTQWGLTPYIATNAASAIELCKQQQITPHVLLLDYHLEKGETGLDVLDSLEQHFNTRIPAAMLTAERSDISLRHFRTLGLQVLNKPVKPGKLRALLTHMLSASE</sequence>
<dbReference type="GO" id="GO:0005886">
    <property type="term" value="C:plasma membrane"/>
    <property type="evidence" value="ECO:0007669"/>
    <property type="project" value="TreeGrafter"/>
</dbReference>
<dbReference type="Proteomes" id="UP000198623">
    <property type="component" value="Unassembled WGS sequence"/>
</dbReference>
<dbReference type="Gene3D" id="3.30.450.20">
    <property type="entry name" value="PAS domain"/>
    <property type="match status" value="1"/>
</dbReference>
<dbReference type="PANTHER" id="PTHR43047">
    <property type="entry name" value="TWO-COMPONENT HISTIDINE PROTEIN KINASE"/>
    <property type="match status" value="1"/>
</dbReference>
<organism evidence="11 12">
    <name type="scientific">Neptunomonas qingdaonensis</name>
    <dbReference type="NCBI Taxonomy" id="1045558"/>
    <lineage>
        <taxon>Bacteria</taxon>
        <taxon>Pseudomonadati</taxon>
        <taxon>Pseudomonadota</taxon>
        <taxon>Gammaproteobacteria</taxon>
        <taxon>Oceanospirillales</taxon>
        <taxon>Oceanospirillaceae</taxon>
        <taxon>Neptunomonas</taxon>
    </lineage>
</organism>
<accession>A0A1I2LL93</accession>
<feature type="domain" description="PAC" evidence="10">
    <location>
        <begin position="116"/>
        <end position="166"/>
    </location>
</feature>
<evidence type="ECO:0000256" key="5">
    <source>
        <dbReference type="ARBA" id="ARBA00022777"/>
    </source>
</evidence>
<gene>
    <name evidence="11" type="ORF">SAMN05216175_101120</name>
</gene>
<dbReference type="InterPro" id="IPR036097">
    <property type="entry name" value="HisK_dim/P_sf"/>
</dbReference>
<dbReference type="CDD" id="cd00156">
    <property type="entry name" value="REC"/>
    <property type="match status" value="1"/>
</dbReference>
<dbReference type="InterPro" id="IPR013767">
    <property type="entry name" value="PAS_fold"/>
</dbReference>
<dbReference type="Pfam" id="PF00512">
    <property type="entry name" value="HisKA"/>
    <property type="match status" value="1"/>
</dbReference>
<dbReference type="InterPro" id="IPR000014">
    <property type="entry name" value="PAS"/>
</dbReference>
<dbReference type="NCBIfam" id="NF041832">
    <property type="entry name" value="near_NosP_CTERM"/>
    <property type="match status" value="1"/>
</dbReference>
<dbReference type="SMART" id="SM00388">
    <property type="entry name" value="HisKA"/>
    <property type="match status" value="1"/>
</dbReference>
<dbReference type="InterPro" id="IPR035965">
    <property type="entry name" value="PAS-like_dom_sf"/>
</dbReference>
<evidence type="ECO:0000259" key="8">
    <source>
        <dbReference type="PROSITE" id="PS50110"/>
    </source>
</evidence>
<dbReference type="GO" id="GO:0000155">
    <property type="term" value="F:phosphorelay sensor kinase activity"/>
    <property type="evidence" value="ECO:0007669"/>
    <property type="project" value="InterPro"/>
</dbReference>
<dbReference type="RefSeq" id="WP_090723063.1">
    <property type="nucleotide sequence ID" value="NZ_FOOU01000001.1"/>
</dbReference>
<dbReference type="PANTHER" id="PTHR43047:SF9">
    <property type="entry name" value="HISTIDINE KINASE"/>
    <property type="match status" value="1"/>
</dbReference>
<evidence type="ECO:0000256" key="1">
    <source>
        <dbReference type="ARBA" id="ARBA00000085"/>
    </source>
</evidence>
<dbReference type="SUPFAM" id="SSF52172">
    <property type="entry name" value="CheY-like"/>
    <property type="match status" value="1"/>
</dbReference>
<dbReference type="FunFam" id="1.10.287.130:FF:000081">
    <property type="entry name" value="Hybrid sensor histidine kinase/response regulator"/>
    <property type="match status" value="1"/>
</dbReference>
<dbReference type="InterPro" id="IPR005467">
    <property type="entry name" value="His_kinase_dom"/>
</dbReference>
<dbReference type="InterPro" id="IPR001789">
    <property type="entry name" value="Sig_transdc_resp-reg_receiver"/>
</dbReference>
<dbReference type="Pfam" id="PF00072">
    <property type="entry name" value="Response_reg"/>
    <property type="match status" value="1"/>
</dbReference>
<evidence type="ECO:0000259" key="10">
    <source>
        <dbReference type="PROSITE" id="PS50113"/>
    </source>
</evidence>
<dbReference type="Pfam" id="PF02518">
    <property type="entry name" value="HATPase_c"/>
    <property type="match status" value="1"/>
</dbReference>
<dbReference type="InterPro" id="IPR000700">
    <property type="entry name" value="PAS-assoc_C"/>
</dbReference>
<feature type="domain" description="Response regulatory" evidence="8">
    <location>
        <begin position="458"/>
        <end position="575"/>
    </location>
</feature>
<dbReference type="PROSITE" id="PS50109">
    <property type="entry name" value="HIS_KIN"/>
    <property type="match status" value="1"/>
</dbReference>
<dbReference type="SUPFAM" id="SSF47384">
    <property type="entry name" value="Homodimeric domain of signal transducing histidine kinase"/>
    <property type="match status" value="1"/>
</dbReference>
<dbReference type="SUPFAM" id="SSF55785">
    <property type="entry name" value="PYP-like sensor domain (PAS domain)"/>
    <property type="match status" value="1"/>
</dbReference>
<protein>
    <recommendedName>
        <fullName evidence="2">histidine kinase</fullName>
        <ecNumber evidence="2">2.7.13.3</ecNumber>
    </recommendedName>
</protein>
<dbReference type="PRINTS" id="PR00344">
    <property type="entry name" value="BCTRLSENSOR"/>
</dbReference>
<dbReference type="STRING" id="1045558.SAMN05216175_101120"/>
<dbReference type="InterPro" id="IPR003661">
    <property type="entry name" value="HisK_dim/P_dom"/>
</dbReference>
<dbReference type="InterPro" id="IPR003594">
    <property type="entry name" value="HATPase_dom"/>
</dbReference>
<name>A0A1I2LL93_9GAMM</name>
<dbReference type="Gene3D" id="1.10.287.130">
    <property type="match status" value="1"/>
</dbReference>
<dbReference type="GO" id="GO:0006355">
    <property type="term" value="P:regulation of DNA-templated transcription"/>
    <property type="evidence" value="ECO:0007669"/>
    <property type="project" value="InterPro"/>
</dbReference>
<proteinExistence type="predicted"/>
<dbReference type="NCBIfam" id="TIGR00229">
    <property type="entry name" value="sensory_box"/>
    <property type="match status" value="1"/>
</dbReference>
<dbReference type="SMART" id="SM00448">
    <property type="entry name" value="REC"/>
    <property type="match status" value="1"/>
</dbReference>
<feature type="modified residue" description="4-aspartylphosphate" evidence="6">
    <location>
        <position position="509"/>
    </location>
</feature>
<dbReference type="EMBL" id="FOOU01000001">
    <property type="protein sequence ID" value="SFF80282.1"/>
    <property type="molecule type" value="Genomic_DNA"/>
</dbReference>
<dbReference type="PROSITE" id="PS50112">
    <property type="entry name" value="PAS"/>
    <property type="match status" value="1"/>
</dbReference>
<dbReference type="PROSITE" id="PS50113">
    <property type="entry name" value="PAC"/>
    <property type="match status" value="1"/>
</dbReference>
<dbReference type="AlphaFoldDB" id="A0A1I2LL93"/>
<feature type="domain" description="PAS" evidence="9">
    <location>
        <begin position="41"/>
        <end position="79"/>
    </location>
</feature>
<evidence type="ECO:0000256" key="3">
    <source>
        <dbReference type="ARBA" id="ARBA00022553"/>
    </source>
</evidence>
<evidence type="ECO:0000256" key="2">
    <source>
        <dbReference type="ARBA" id="ARBA00012438"/>
    </source>
</evidence>
<dbReference type="Pfam" id="PF00989">
    <property type="entry name" value="PAS"/>
    <property type="match status" value="1"/>
</dbReference>
<keyword evidence="4" id="KW-0808">Transferase</keyword>
<dbReference type="FunFam" id="3.30.565.10:FF:000049">
    <property type="entry name" value="Two-component sensor histidine kinase"/>
    <property type="match status" value="1"/>
</dbReference>
<dbReference type="CDD" id="cd00082">
    <property type="entry name" value="HisKA"/>
    <property type="match status" value="1"/>
</dbReference>
<dbReference type="EC" id="2.7.13.3" evidence="2"/>
<dbReference type="OrthoDB" id="9764438at2"/>
<keyword evidence="12" id="KW-1185">Reference proteome</keyword>
<evidence type="ECO:0000313" key="11">
    <source>
        <dbReference type="EMBL" id="SFF80282.1"/>
    </source>
</evidence>